<evidence type="ECO:0000313" key="2">
    <source>
        <dbReference type="Proteomes" id="UP000762676"/>
    </source>
</evidence>
<dbReference type="AlphaFoldDB" id="A0AAV4F3Y1"/>
<sequence length="150" mass="17417">MDVGNPELTRDDEITTIKRRPPKRVNKAKERKKSLNYGEEYITNRGKTVAARSLGISCNQNTCKIRCKDKVSQDQRLVIPKVHWGLGQSRMRWDKIAKTVNVIAPKFWRTGTFRQKETSRVYTFTVNDEEVTVCKKFYLHILSIAETLPC</sequence>
<dbReference type="PANTHER" id="PTHR10773">
    <property type="entry name" value="DNA-DIRECTED RNA POLYMERASES I, II, AND III SUBUNIT RPABC2"/>
    <property type="match status" value="1"/>
</dbReference>
<protein>
    <submittedName>
        <fullName evidence="1">Spherulin-1B</fullName>
    </submittedName>
</protein>
<gene>
    <name evidence="1" type="ORF">ElyMa_000245700</name>
</gene>
<dbReference type="PANTHER" id="PTHR10773:SF19">
    <property type="match status" value="1"/>
</dbReference>
<accession>A0AAV4F3Y1</accession>
<reference evidence="1 2" key="1">
    <citation type="journal article" date="2021" name="Elife">
        <title>Chloroplast acquisition without the gene transfer in kleptoplastic sea slugs, Plakobranchus ocellatus.</title>
        <authorList>
            <person name="Maeda T."/>
            <person name="Takahashi S."/>
            <person name="Yoshida T."/>
            <person name="Shimamura S."/>
            <person name="Takaki Y."/>
            <person name="Nagai Y."/>
            <person name="Toyoda A."/>
            <person name="Suzuki Y."/>
            <person name="Arimoto A."/>
            <person name="Ishii H."/>
            <person name="Satoh N."/>
            <person name="Nishiyama T."/>
            <person name="Hasebe M."/>
            <person name="Maruyama T."/>
            <person name="Minagawa J."/>
            <person name="Obokata J."/>
            <person name="Shigenobu S."/>
        </authorList>
    </citation>
    <scope>NUCLEOTIDE SEQUENCE [LARGE SCALE GENOMIC DNA]</scope>
</reference>
<name>A0AAV4F3Y1_9GAST</name>
<proteinExistence type="predicted"/>
<organism evidence="1 2">
    <name type="scientific">Elysia marginata</name>
    <dbReference type="NCBI Taxonomy" id="1093978"/>
    <lineage>
        <taxon>Eukaryota</taxon>
        <taxon>Metazoa</taxon>
        <taxon>Spiralia</taxon>
        <taxon>Lophotrochozoa</taxon>
        <taxon>Mollusca</taxon>
        <taxon>Gastropoda</taxon>
        <taxon>Heterobranchia</taxon>
        <taxon>Euthyneura</taxon>
        <taxon>Panpulmonata</taxon>
        <taxon>Sacoglossa</taxon>
        <taxon>Placobranchoidea</taxon>
        <taxon>Plakobranchidae</taxon>
        <taxon>Elysia</taxon>
    </lineage>
</organism>
<dbReference type="EMBL" id="BMAT01000485">
    <property type="protein sequence ID" value="GFR67145.1"/>
    <property type="molecule type" value="Genomic_DNA"/>
</dbReference>
<dbReference type="Proteomes" id="UP000762676">
    <property type="component" value="Unassembled WGS sequence"/>
</dbReference>
<evidence type="ECO:0000313" key="1">
    <source>
        <dbReference type="EMBL" id="GFR67145.1"/>
    </source>
</evidence>
<keyword evidence="2" id="KW-1185">Reference proteome</keyword>
<comment type="caution">
    <text evidence="1">The sequence shown here is derived from an EMBL/GenBank/DDBJ whole genome shotgun (WGS) entry which is preliminary data.</text>
</comment>